<reference evidence="1" key="1">
    <citation type="submission" date="2017-10" db="EMBL/GenBank/DDBJ databases">
        <title>Draft genome sequence of the planktic cyanobacteria Tychonema bourrellyi isolated from alpine lentic freshwater.</title>
        <authorList>
            <person name="Tett A."/>
            <person name="Armanini F."/>
            <person name="Asnicar F."/>
            <person name="Boscaini A."/>
            <person name="Pasolli E."/>
            <person name="Zolfo M."/>
            <person name="Donati C."/>
            <person name="Salmaso N."/>
            <person name="Segata N."/>
        </authorList>
    </citation>
    <scope>NUCLEOTIDE SEQUENCE</scope>
    <source>
        <strain evidence="1">FEM_GT703</strain>
    </source>
</reference>
<organism evidence="1 2">
    <name type="scientific">Tychonema bourrellyi FEM_GT703</name>
    <dbReference type="NCBI Taxonomy" id="2040638"/>
    <lineage>
        <taxon>Bacteria</taxon>
        <taxon>Bacillati</taxon>
        <taxon>Cyanobacteriota</taxon>
        <taxon>Cyanophyceae</taxon>
        <taxon>Oscillatoriophycideae</taxon>
        <taxon>Oscillatoriales</taxon>
        <taxon>Microcoleaceae</taxon>
        <taxon>Tychonema</taxon>
    </lineage>
</organism>
<evidence type="ECO:0000313" key="2">
    <source>
        <dbReference type="Proteomes" id="UP000226442"/>
    </source>
</evidence>
<keyword evidence="2" id="KW-1185">Reference proteome</keyword>
<dbReference type="AlphaFoldDB" id="A0A2G4EYZ0"/>
<comment type="caution">
    <text evidence="1">The sequence shown here is derived from an EMBL/GenBank/DDBJ whole genome shotgun (WGS) entry which is preliminary data.</text>
</comment>
<dbReference type="RefSeq" id="WP_096828359.1">
    <property type="nucleotide sequence ID" value="NZ_NXIB02000080.1"/>
</dbReference>
<dbReference type="Proteomes" id="UP000226442">
    <property type="component" value="Unassembled WGS sequence"/>
</dbReference>
<name>A0A2G4EYZ0_9CYAN</name>
<sequence length="62" mass="7159">MQRNRRQILLQDRSPLHSPKLQLDRAIAQILTGIWASTSVAADFRPLWSIVKAVNYIRFINA</sequence>
<evidence type="ECO:0000313" key="1">
    <source>
        <dbReference type="EMBL" id="PHX54743.1"/>
    </source>
</evidence>
<gene>
    <name evidence="1" type="ORF">CP500_014475</name>
</gene>
<proteinExistence type="predicted"/>
<accession>A0A2G4EYZ0</accession>
<dbReference type="EMBL" id="NXIB02000080">
    <property type="protein sequence ID" value="PHX54743.1"/>
    <property type="molecule type" value="Genomic_DNA"/>
</dbReference>
<protein>
    <submittedName>
        <fullName evidence="1">Uncharacterized protein</fullName>
    </submittedName>
</protein>